<dbReference type="Proteomes" id="UP000321721">
    <property type="component" value="Unassembled WGS sequence"/>
</dbReference>
<dbReference type="RefSeq" id="WP_147099214.1">
    <property type="nucleotide sequence ID" value="NZ_VOOS01000002.1"/>
</dbReference>
<organism evidence="1 2">
    <name type="scientific">Vicingus serpentipes</name>
    <dbReference type="NCBI Taxonomy" id="1926625"/>
    <lineage>
        <taxon>Bacteria</taxon>
        <taxon>Pseudomonadati</taxon>
        <taxon>Bacteroidota</taxon>
        <taxon>Flavobacteriia</taxon>
        <taxon>Flavobacteriales</taxon>
        <taxon>Vicingaceae</taxon>
        <taxon>Vicingus</taxon>
    </lineage>
</organism>
<comment type="caution">
    <text evidence="1">The sequence shown here is derived from an EMBL/GenBank/DDBJ whole genome shotgun (WGS) entry which is preliminary data.</text>
</comment>
<protein>
    <recommendedName>
        <fullName evidence="3">GHKL domain-containing protein</fullName>
    </recommendedName>
</protein>
<proteinExistence type="predicted"/>
<evidence type="ECO:0008006" key="3">
    <source>
        <dbReference type="Google" id="ProtNLM"/>
    </source>
</evidence>
<sequence>MKSIHDFYDMMEQGNIMLSFKGEVTSDLLTSILQIMETKMETLDEPPKIKKKVYNILVECLQNLYHHIDEDDKKTAQNEKSALFMIRKNEEGEYSIMTGNYMAVENMDLMKSRLDTINSMDKEELKVYYKEVLNNGEMSAKGGGGLGMIDIARKSGKKLEYDFADVDDKFSFFSLNVKIAQ</sequence>
<dbReference type="NCBIfam" id="NF038262">
    <property type="entry name" value="SiaB_fam_kinase"/>
    <property type="match status" value="1"/>
</dbReference>
<dbReference type="OrthoDB" id="1117715at2"/>
<evidence type="ECO:0000313" key="2">
    <source>
        <dbReference type="Proteomes" id="UP000321721"/>
    </source>
</evidence>
<dbReference type="EMBL" id="VOOS01000002">
    <property type="protein sequence ID" value="TXB65917.1"/>
    <property type="molecule type" value="Genomic_DNA"/>
</dbReference>
<evidence type="ECO:0000313" key="1">
    <source>
        <dbReference type="EMBL" id="TXB65917.1"/>
    </source>
</evidence>
<accession>A0A5C6RUZ4</accession>
<name>A0A5C6RUZ4_9FLAO</name>
<dbReference type="Pfam" id="PF19788">
    <property type="entry name" value="DUF6272"/>
    <property type="match status" value="1"/>
</dbReference>
<dbReference type="InterPro" id="IPR046239">
    <property type="entry name" value="DUF6272"/>
</dbReference>
<gene>
    <name evidence="1" type="ORF">FRY74_04940</name>
</gene>
<dbReference type="AlphaFoldDB" id="A0A5C6RUZ4"/>
<reference evidence="1 2" key="1">
    <citation type="submission" date="2019-08" db="EMBL/GenBank/DDBJ databases">
        <title>Genome of Vicingus serpentipes NCIMB 15042.</title>
        <authorList>
            <person name="Bowman J.P."/>
        </authorList>
    </citation>
    <scope>NUCLEOTIDE SEQUENCE [LARGE SCALE GENOMIC DNA]</scope>
    <source>
        <strain evidence="1 2">NCIMB 15042</strain>
    </source>
</reference>
<keyword evidence="2" id="KW-1185">Reference proteome</keyword>